<comment type="caution">
    <text evidence="2">The sequence shown here is derived from an EMBL/GenBank/DDBJ whole genome shotgun (WGS) entry which is preliminary data.</text>
</comment>
<accession>A0AAD5SKA8</accession>
<gene>
    <name evidence="2" type="ORF">HK097_001918</name>
</gene>
<sequence length="1024" mass="112463">MASSAVQIPPPLHDQSLHHQNSAGGPSPSPLSPPSAGFGSLGRGTATPGRKLSVVGQDSPVAVNFHTWRINALTNNAYRWVILGSLNLGALWKSGVQRHGKEQVQFLEHARKAWAGATPSASSNALRVLADLHLPTPTLKEAKKKSNSDQHLAYAGLVDLLQSPINALADQDWLSALKTYTSPFPELYDEVKDAFGVRDKDDLAGIASSTMGDASEGGDLAIDTSSQRLSRRLSRQVTWDENAAPAEQEGTRFPPTPFIEREDSPFESAPYAPPPAQEAIDDPLGGGSDEADFAAMQQATFADPDQPELCLNGQRIEYDLHVAMMDRPAETRELASRNAEFFSSIRHCCAASDAEWAQFEELFFAPRESVDDLTWIRGISKTLKDAPSLLATLKELVGYDHFDEIEKEEEQKEALYTRDTPFDGQEGWMETIVKIREHPEILSRLETDYPQFFANCKQALDGEQPKPDEIHQSEYEKFTETFFSAPTSVPDIEWQNEVRRYLSKGSNLVAQLRDIAIYELDLDEAQLEELPHAPSDVAQLAEQLGETRISDPFAPPPGESAVDLDEPYHASNQQYLDPLIYVRVRSDAESVKALEASHPGFFEEVKRTIGDTTYARFLRALQFPRNALPDDRWEALIAHRFLGSSRQLREEFREIVGAVVAETGEPIDSDDEEWEGHFHVFMRDGGKEGLDKFWEQRRDLLERVKGAVGARKFAEFEKLLRAERTQVGDDEWVEEMEELLDQDAGLISEFAMAAGVGQIHKADHDVDIGLGGGTGYFDEAVIAASAAANRFAYDPMGLFEPVSSQQQREGGLSPLATTGFAGVPQALSPQALSPGVTSPQALPSPALQQQSSTTQLQPLHRSGSPDPSETSTAAYMVREQLPGLIPQLELYAAVKGALDDEKIFGRVLHAYVERTEREKHGYGIGNVIPPSAVLTAELAAATEPGSVEQAPALVIKSGIEGVAEKEGEGVKNDRVDAVFRELIVDAAGEFAEGLKRYDRFVEEGGLKGFDKGFGEFSCVVKIAV</sequence>
<feature type="region of interest" description="Disordered" evidence="1">
    <location>
        <begin position="208"/>
        <end position="227"/>
    </location>
</feature>
<reference evidence="2" key="1">
    <citation type="submission" date="2020-05" db="EMBL/GenBank/DDBJ databases">
        <title>Phylogenomic resolution of chytrid fungi.</title>
        <authorList>
            <person name="Stajich J.E."/>
            <person name="Amses K."/>
            <person name="Simmons R."/>
            <person name="Seto K."/>
            <person name="Myers J."/>
            <person name="Bonds A."/>
            <person name="Quandt C.A."/>
            <person name="Barry K."/>
            <person name="Liu P."/>
            <person name="Grigoriev I."/>
            <person name="Longcore J.E."/>
            <person name="James T.Y."/>
        </authorList>
    </citation>
    <scope>NUCLEOTIDE SEQUENCE</scope>
    <source>
        <strain evidence="2">JEL0318</strain>
    </source>
</reference>
<evidence type="ECO:0000256" key="1">
    <source>
        <dbReference type="SAM" id="MobiDB-lite"/>
    </source>
</evidence>
<feature type="region of interest" description="Disordered" evidence="1">
    <location>
        <begin position="1"/>
        <end position="44"/>
    </location>
</feature>
<protein>
    <submittedName>
        <fullName evidence="2">Uncharacterized protein</fullName>
    </submittedName>
</protein>
<dbReference type="Proteomes" id="UP001212841">
    <property type="component" value="Unassembled WGS sequence"/>
</dbReference>
<feature type="compositionally biased region" description="Polar residues" evidence="1">
    <location>
        <begin position="827"/>
        <end position="837"/>
    </location>
</feature>
<name>A0AAD5SKA8_9FUNG</name>
<keyword evidence="3" id="KW-1185">Reference proteome</keyword>
<feature type="region of interest" description="Disordered" evidence="1">
    <location>
        <begin position="826"/>
        <end position="870"/>
    </location>
</feature>
<evidence type="ECO:0000313" key="3">
    <source>
        <dbReference type="Proteomes" id="UP001212841"/>
    </source>
</evidence>
<dbReference type="AlphaFoldDB" id="A0AAD5SKA8"/>
<dbReference type="EMBL" id="JADGJD010000014">
    <property type="protein sequence ID" value="KAJ3056975.1"/>
    <property type="molecule type" value="Genomic_DNA"/>
</dbReference>
<organism evidence="2 3">
    <name type="scientific">Rhizophlyctis rosea</name>
    <dbReference type="NCBI Taxonomy" id="64517"/>
    <lineage>
        <taxon>Eukaryota</taxon>
        <taxon>Fungi</taxon>
        <taxon>Fungi incertae sedis</taxon>
        <taxon>Chytridiomycota</taxon>
        <taxon>Chytridiomycota incertae sedis</taxon>
        <taxon>Chytridiomycetes</taxon>
        <taxon>Rhizophlyctidales</taxon>
        <taxon>Rhizophlyctidaceae</taxon>
        <taxon>Rhizophlyctis</taxon>
    </lineage>
</organism>
<evidence type="ECO:0000313" key="2">
    <source>
        <dbReference type="EMBL" id="KAJ3056975.1"/>
    </source>
</evidence>
<proteinExistence type="predicted"/>
<feature type="compositionally biased region" description="Low complexity" evidence="1">
    <location>
        <begin position="838"/>
        <end position="859"/>
    </location>
</feature>
<feature type="region of interest" description="Disordered" evidence="1">
    <location>
        <begin position="233"/>
        <end position="290"/>
    </location>
</feature>